<dbReference type="SUPFAM" id="SSF54909">
    <property type="entry name" value="Dimeric alpha+beta barrel"/>
    <property type="match status" value="2"/>
</dbReference>
<dbReference type="Proteomes" id="UP000198373">
    <property type="component" value="Unassembled WGS sequence"/>
</dbReference>
<keyword evidence="2" id="KW-0560">Oxidoreductase</keyword>
<reference evidence="3" key="1">
    <citation type="submission" date="2017-06" db="EMBL/GenBank/DDBJ databases">
        <authorList>
            <person name="Varghese N."/>
            <person name="Submissions S."/>
        </authorList>
    </citation>
    <scope>NUCLEOTIDE SEQUENCE [LARGE SCALE GENOMIC DNA]</scope>
    <source>
        <strain evidence="3">DSM 46839</strain>
    </source>
</reference>
<organism evidence="2 3">
    <name type="scientific">Geodermatophilus pulveris</name>
    <dbReference type="NCBI Taxonomy" id="1564159"/>
    <lineage>
        <taxon>Bacteria</taxon>
        <taxon>Bacillati</taxon>
        <taxon>Actinomycetota</taxon>
        <taxon>Actinomycetes</taxon>
        <taxon>Geodermatophilales</taxon>
        <taxon>Geodermatophilaceae</taxon>
        <taxon>Geodermatophilus</taxon>
    </lineage>
</organism>
<dbReference type="Gene3D" id="3.30.70.100">
    <property type="match status" value="1"/>
</dbReference>
<evidence type="ECO:0000259" key="1">
    <source>
        <dbReference type="Pfam" id="PF03992"/>
    </source>
</evidence>
<feature type="domain" description="ABM" evidence="1">
    <location>
        <begin position="1"/>
        <end position="70"/>
    </location>
</feature>
<dbReference type="EMBL" id="FZOO01000008">
    <property type="protein sequence ID" value="SNS79047.1"/>
    <property type="molecule type" value="Genomic_DNA"/>
</dbReference>
<protein>
    <submittedName>
        <fullName evidence="2">Antibiotic biosynthesis monooxygenase</fullName>
    </submittedName>
</protein>
<dbReference type="InterPro" id="IPR007138">
    <property type="entry name" value="ABM_dom"/>
</dbReference>
<dbReference type="Pfam" id="PF03992">
    <property type="entry name" value="ABM"/>
    <property type="match status" value="2"/>
</dbReference>
<gene>
    <name evidence="2" type="ORF">SAMN06893096_10835</name>
</gene>
<evidence type="ECO:0000313" key="2">
    <source>
        <dbReference type="EMBL" id="SNS79047.1"/>
    </source>
</evidence>
<keyword evidence="2" id="KW-0503">Monooxygenase</keyword>
<keyword evidence="3" id="KW-1185">Reference proteome</keyword>
<dbReference type="GO" id="GO:0004497">
    <property type="term" value="F:monooxygenase activity"/>
    <property type="evidence" value="ECO:0007669"/>
    <property type="project" value="UniProtKB-KW"/>
</dbReference>
<proteinExistence type="predicted"/>
<feature type="domain" description="ABM" evidence="1">
    <location>
        <begin position="113"/>
        <end position="171"/>
    </location>
</feature>
<evidence type="ECO:0000313" key="3">
    <source>
        <dbReference type="Proteomes" id="UP000198373"/>
    </source>
</evidence>
<sequence length="207" mass="23017">MYARSTTVHADPQRIDEGIAHVRDQVMPALQSMPGCIGLSMLCDRDSGRCIVTASWDSEEAMRATADSVHQMRQRAAEVMGARDISVDEWEIAVVHRAHNAGDDACARVTWTRVDPARMEETLDAVRTSLLPRMDGVPGFCSLSLMIDRGTGRGTLTAVYDDRAAMEASRQQVMSIREEFSRRLGMEITEVAEFDLAIHHLRVPEMA</sequence>
<name>A0A239HCE2_9ACTN</name>
<dbReference type="AlphaFoldDB" id="A0A239HCE2"/>
<dbReference type="OrthoDB" id="5182530at2"/>
<dbReference type="RefSeq" id="WP_089306711.1">
    <property type="nucleotide sequence ID" value="NZ_FZOO01000008.1"/>
</dbReference>
<dbReference type="InterPro" id="IPR011008">
    <property type="entry name" value="Dimeric_a/b-barrel"/>
</dbReference>
<accession>A0A239HCE2</accession>